<proteinExistence type="predicted"/>
<feature type="domain" description="MucBP" evidence="4">
    <location>
        <begin position="478"/>
        <end position="540"/>
    </location>
</feature>
<dbReference type="InterPro" id="IPR022742">
    <property type="entry name" value="Hydrolase_4"/>
</dbReference>
<evidence type="ECO:0000313" key="7">
    <source>
        <dbReference type="Proteomes" id="UP000502998"/>
    </source>
</evidence>
<feature type="region of interest" description="Disordered" evidence="2">
    <location>
        <begin position="32"/>
        <end position="96"/>
    </location>
</feature>
<dbReference type="SUPFAM" id="SSF53474">
    <property type="entry name" value="alpha/beta-Hydrolases"/>
    <property type="match status" value="1"/>
</dbReference>
<gene>
    <name evidence="6" type="primary">fms7</name>
    <name evidence="6" type="ORF">EsVE80_14080</name>
</gene>
<dbReference type="Gene3D" id="3.40.50.1820">
    <property type="entry name" value="alpha/beta hydrolase"/>
    <property type="match status" value="1"/>
</dbReference>
<evidence type="ECO:0000256" key="2">
    <source>
        <dbReference type="SAM" id="MobiDB-lite"/>
    </source>
</evidence>
<feature type="chain" id="PRO_5025589270" evidence="3">
    <location>
        <begin position="28"/>
        <end position="546"/>
    </location>
</feature>
<evidence type="ECO:0000313" key="6">
    <source>
        <dbReference type="EMBL" id="BCA85885.1"/>
    </source>
</evidence>
<dbReference type="InterPro" id="IPR009459">
    <property type="entry name" value="MucBP_dom"/>
</dbReference>
<evidence type="ECO:0000259" key="4">
    <source>
        <dbReference type="Pfam" id="PF06458"/>
    </source>
</evidence>
<dbReference type="PRINTS" id="PR00111">
    <property type="entry name" value="ABHYDROLASE"/>
</dbReference>
<dbReference type="Gene3D" id="3.10.20.320">
    <property type="entry name" value="Putative peptidoglycan bound protein (lpxtg motif)"/>
    <property type="match status" value="1"/>
</dbReference>
<reference evidence="6 7" key="1">
    <citation type="submission" date="2020-02" db="EMBL/GenBank/DDBJ databases">
        <title>Characterization of vanA genotype vancomycin-resistant Enterococcus saigonensis VE80.</title>
        <authorList>
            <person name="Harada T."/>
            <person name="Motooka D."/>
            <person name="Nakamura S."/>
            <person name="Yamamoto Y."/>
            <person name="Kawahara R."/>
            <person name="Kawatsu K."/>
        </authorList>
    </citation>
    <scope>NUCLEOTIDE SEQUENCE [LARGE SCALE GENOMIC DNA]</scope>
    <source>
        <strain evidence="6 7">VE80</strain>
    </source>
</reference>
<feature type="domain" description="Serine aminopeptidase S33" evidence="5">
    <location>
        <begin position="253"/>
        <end position="451"/>
    </location>
</feature>
<dbReference type="Proteomes" id="UP000502998">
    <property type="component" value="Chromosome"/>
</dbReference>
<keyword evidence="1" id="KW-0677">Repeat</keyword>
<dbReference type="RefSeq" id="WP_232061143.1">
    <property type="nucleotide sequence ID" value="NZ_AP022822.1"/>
</dbReference>
<keyword evidence="3" id="KW-0732">Signal</keyword>
<dbReference type="InterPro" id="IPR029058">
    <property type="entry name" value="AB_hydrolase_fold"/>
</dbReference>
<evidence type="ECO:0000259" key="5">
    <source>
        <dbReference type="Pfam" id="PF12146"/>
    </source>
</evidence>
<accession>A0A679IK25</accession>
<evidence type="ECO:0000256" key="1">
    <source>
        <dbReference type="ARBA" id="ARBA00022737"/>
    </source>
</evidence>
<dbReference type="KEGG" id="esg:EsVE80_14080"/>
<feature type="compositionally biased region" description="Low complexity" evidence="2">
    <location>
        <begin position="32"/>
        <end position="56"/>
    </location>
</feature>
<feature type="compositionally biased region" description="Low complexity" evidence="2">
    <location>
        <begin position="64"/>
        <end position="78"/>
    </location>
</feature>
<dbReference type="Pfam" id="PF12146">
    <property type="entry name" value="Hydrolase_4"/>
    <property type="match status" value="1"/>
</dbReference>
<keyword evidence="7" id="KW-1185">Reference proteome</keyword>
<dbReference type="EMBL" id="AP022822">
    <property type="protein sequence ID" value="BCA85885.1"/>
    <property type="molecule type" value="Genomic_DNA"/>
</dbReference>
<dbReference type="InterPro" id="IPR000073">
    <property type="entry name" value="AB_hydrolase_1"/>
</dbReference>
<sequence>MNKSRTMLFVATIILFSVPFRSIFVNAMTVETDQSNSSVSSSTEVVETEASTNEKTSSSEENDSSQTDSRQSSTSTLDSTEESNDEVNDATLSDDNTNDDSEILAAIGKGTNFKAKLYLNYFGTKLDEAFEESGGGDFVSLFFNLYRDQLDKAKSQFEIEELTIKQLMSTYILYDIAFAKNSHFMSLMANNDGTTPAEYTGFYPNTSILTGSALDHQTGKPMHLQAYYVNQKSNKTVVIHGGFRGNWDNGVVTPEYDIFYQAGYNLLFVDPRATGASDGEYVTYGQYESDDVLYWINQEISDKPQQGILLYGGSMGAATMMSTLAKPIPKNVKGIIENCGFQSIDKQLRYTYTNLVAPLLANFAFLIDLDMVPDQAHEDLYMKLLKENYFDQELHLNTTAELPAIGMSETSIPKLIIHGTNDNVVPVSNAQSLYALSKGYKDLVLVEGAGHGEAQKIDPKTYNTHVNNFLNVVFNDHVRVIYVDEQNHSLLSKSELVLSGFYGDDYKTERKSFNGYTLVSVAGKENGIFSEKIPTVTYIFLIVKLS</sequence>
<name>A0A679IK25_9ENTE</name>
<dbReference type="AlphaFoldDB" id="A0A679IK25"/>
<evidence type="ECO:0000256" key="3">
    <source>
        <dbReference type="SAM" id="SignalP"/>
    </source>
</evidence>
<feature type="compositionally biased region" description="Acidic residues" evidence="2">
    <location>
        <begin position="79"/>
        <end position="88"/>
    </location>
</feature>
<protein>
    <submittedName>
        <fullName evidence="6">Peptidase</fullName>
    </submittedName>
</protein>
<feature type="signal peptide" evidence="3">
    <location>
        <begin position="1"/>
        <end position="27"/>
    </location>
</feature>
<dbReference type="PANTHER" id="PTHR12277">
    <property type="entry name" value="ALPHA/BETA HYDROLASE DOMAIN-CONTAINING PROTEIN"/>
    <property type="match status" value="1"/>
</dbReference>
<organism evidence="6 7">
    <name type="scientific">Enterococcus saigonensis</name>
    <dbReference type="NCBI Taxonomy" id="1805431"/>
    <lineage>
        <taxon>Bacteria</taxon>
        <taxon>Bacillati</taxon>
        <taxon>Bacillota</taxon>
        <taxon>Bacilli</taxon>
        <taxon>Lactobacillales</taxon>
        <taxon>Enterococcaceae</taxon>
        <taxon>Enterococcus</taxon>
    </lineage>
</organism>
<dbReference type="Pfam" id="PF06458">
    <property type="entry name" value="MucBP"/>
    <property type="match status" value="1"/>
</dbReference>